<evidence type="ECO:0000256" key="1">
    <source>
        <dbReference type="SAM" id="MobiDB-lite"/>
    </source>
</evidence>
<reference evidence="2 3" key="1">
    <citation type="journal article" date="2019" name="Commun. Biol.">
        <title>The bagworm genome reveals a unique fibroin gene that provides high tensile strength.</title>
        <authorList>
            <person name="Kono N."/>
            <person name="Nakamura H."/>
            <person name="Ohtoshi R."/>
            <person name="Tomita M."/>
            <person name="Numata K."/>
            <person name="Arakawa K."/>
        </authorList>
    </citation>
    <scope>NUCLEOTIDE SEQUENCE [LARGE SCALE GENOMIC DNA]</scope>
</reference>
<evidence type="ECO:0008006" key="4">
    <source>
        <dbReference type="Google" id="ProtNLM"/>
    </source>
</evidence>
<evidence type="ECO:0000313" key="3">
    <source>
        <dbReference type="Proteomes" id="UP000299102"/>
    </source>
</evidence>
<dbReference type="AlphaFoldDB" id="A0A4C1VPJ2"/>
<name>A0A4C1VPJ2_EUMVA</name>
<gene>
    <name evidence="2" type="ORF">EVAR_33653_1</name>
</gene>
<dbReference type="OrthoDB" id="10017160at2759"/>
<feature type="region of interest" description="Disordered" evidence="1">
    <location>
        <begin position="1"/>
        <end position="44"/>
    </location>
</feature>
<accession>A0A4C1VPJ2</accession>
<proteinExistence type="predicted"/>
<evidence type="ECO:0000313" key="2">
    <source>
        <dbReference type="EMBL" id="GBP40079.1"/>
    </source>
</evidence>
<keyword evidence="3" id="KW-1185">Reference proteome</keyword>
<comment type="caution">
    <text evidence="2">The sequence shown here is derived from an EMBL/GenBank/DDBJ whole genome shotgun (WGS) entry which is preliminary data.</text>
</comment>
<sequence>MGAVTGHPPAGREENDSQVTQQVASQQASSSNQVTSDKFNDGRPSIAVYNKNIDAVRRMIETDRRVTYHEIRASLAMGTASVGCNAMLTKFNEKASNLLWYIVTGDEISIYCYDPKTKQQTTVWVYRKKRNRPKWRASEVPLSE</sequence>
<feature type="compositionally biased region" description="Low complexity" evidence="1">
    <location>
        <begin position="17"/>
        <end position="36"/>
    </location>
</feature>
<protein>
    <recommendedName>
        <fullName evidence="4">Mariner Mos1 transposase</fullName>
    </recommendedName>
</protein>
<dbReference type="EMBL" id="BGZK01000376">
    <property type="protein sequence ID" value="GBP40079.1"/>
    <property type="molecule type" value="Genomic_DNA"/>
</dbReference>
<organism evidence="2 3">
    <name type="scientific">Eumeta variegata</name>
    <name type="common">Bagworm moth</name>
    <name type="synonym">Eumeta japonica</name>
    <dbReference type="NCBI Taxonomy" id="151549"/>
    <lineage>
        <taxon>Eukaryota</taxon>
        <taxon>Metazoa</taxon>
        <taxon>Ecdysozoa</taxon>
        <taxon>Arthropoda</taxon>
        <taxon>Hexapoda</taxon>
        <taxon>Insecta</taxon>
        <taxon>Pterygota</taxon>
        <taxon>Neoptera</taxon>
        <taxon>Endopterygota</taxon>
        <taxon>Lepidoptera</taxon>
        <taxon>Glossata</taxon>
        <taxon>Ditrysia</taxon>
        <taxon>Tineoidea</taxon>
        <taxon>Psychidae</taxon>
        <taxon>Oiketicinae</taxon>
        <taxon>Eumeta</taxon>
    </lineage>
</organism>
<dbReference type="Proteomes" id="UP000299102">
    <property type="component" value="Unassembled WGS sequence"/>
</dbReference>